<dbReference type="OrthoDB" id="1684102at2759"/>
<protein>
    <recommendedName>
        <fullName evidence="4">Glycosyltransferase family 64 protein</fullName>
    </recommendedName>
</protein>
<evidence type="ECO:0000256" key="1">
    <source>
        <dbReference type="SAM" id="MobiDB-lite"/>
    </source>
</evidence>
<evidence type="ECO:0000313" key="2">
    <source>
        <dbReference type="EMBL" id="EGO01484.1"/>
    </source>
</evidence>
<dbReference type="OMA" id="DPFQHRI"/>
<dbReference type="HOGENOM" id="CLU_041578_0_0_1"/>
<accession>F8PQ19</accession>
<dbReference type="Proteomes" id="UP000008063">
    <property type="component" value="Unassembled WGS sequence"/>
</dbReference>
<keyword evidence="3" id="KW-1185">Reference proteome</keyword>
<reference evidence="3" key="1">
    <citation type="journal article" date="2011" name="Science">
        <title>The plant cell wall-decomposing machinery underlies the functional diversity of forest fungi.</title>
        <authorList>
            <person name="Eastwood D.C."/>
            <person name="Floudas D."/>
            <person name="Binder M."/>
            <person name="Majcherczyk A."/>
            <person name="Schneider P."/>
            <person name="Aerts A."/>
            <person name="Asiegbu F.O."/>
            <person name="Baker S.E."/>
            <person name="Barry K."/>
            <person name="Bendiksby M."/>
            <person name="Blumentritt M."/>
            <person name="Coutinho P.M."/>
            <person name="Cullen D."/>
            <person name="de Vries R.P."/>
            <person name="Gathman A."/>
            <person name="Goodell B."/>
            <person name="Henrissat B."/>
            <person name="Ihrmark K."/>
            <person name="Kauserud H."/>
            <person name="Kohler A."/>
            <person name="LaButti K."/>
            <person name="Lapidus A."/>
            <person name="Lavin J.L."/>
            <person name="Lee Y.-H."/>
            <person name="Lindquist E."/>
            <person name="Lilly W."/>
            <person name="Lucas S."/>
            <person name="Morin E."/>
            <person name="Murat C."/>
            <person name="Oguiza J.A."/>
            <person name="Park J."/>
            <person name="Pisabarro A.G."/>
            <person name="Riley R."/>
            <person name="Rosling A."/>
            <person name="Salamov A."/>
            <person name="Schmidt O."/>
            <person name="Schmutz J."/>
            <person name="Skrede I."/>
            <person name="Stenlid J."/>
            <person name="Wiebenga A."/>
            <person name="Xie X."/>
            <person name="Kuees U."/>
            <person name="Hibbett D.S."/>
            <person name="Hoffmeister D."/>
            <person name="Hoegberg N."/>
            <person name="Martin F."/>
            <person name="Grigoriev I.V."/>
            <person name="Watkinson S.C."/>
        </authorList>
    </citation>
    <scope>NUCLEOTIDE SEQUENCE [LARGE SCALE GENOMIC DNA]</scope>
    <source>
        <strain evidence="3">strain S7.3</strain>
    </source>
</reference>
<organism evidence="3">
    <name type="scientific">Serpula lacrymans var. lacrymans (strain S7.3)</name>
    <name type="common">Dry rot fungus</name>
    <dbReference type="NCBI Taxonomy" id="936435"/>
    <lineage>
        <taxon>Eukaryota</taxon>
        <taxon>Fungi</taxon>
        <taxon>Dikarya</taxon>
        <taxon>Basidiomycota</taxon>
        <taxon>Agaricomycotina</taxon>
        <taxon>Agaricomycetes</taxon>
        <taxon>Agaricomycetidae</taxon>
        <taxon>Boletales</taxon>
        <taxon>Coniophorineae</taxon>
        <taxon>Serpulaceae</taxon>
        <taxon>Serpula</taxon>
    </lineage>
</organism>
<evidence type="ECO:0008006" key="4">
    <source>
        <dbReference type="Google" id="ProtNLM"/>
    </source>
</evidence>
<sequence length="560" mass="62237">MVHLSQTPTKHTPNESPPRSSASTSRSLLSNVTIWLLAPITISLLISVHTWNHWHAEVSDLLHPSQPQSFASSRPSGVFPVTYCTECSDGTTKNTKRISLDLVSAQPGRHREPDVTAVILNWSRLPNVIHIATLLCGSLLEDVIAEVFIWNNSPHKLSTDLFAEAGCPVHKLRIYNSPSNLYFQARFLACEQASSQLCFIQDDDYLILPEVIHALRARIGEASGPTNLHLLPPHELLSSQLRVIHTDVGVHTSFAWLGHGVMIHKPLASSFLSLIHHLNASDAEVKMADNYFTILSNRIPETWFDQGIELGGGQPFTVGVEGDERNKRHIVQAGHYLDQLLISNDSKGFSNVNQADSSIQEITAQAPCAGAVCLVETNIHILPDTLEHSCVSAADMLMLEERNARALGEDRKAHYLAYPLSNAVDGSTDTAFRSPNISKEGDFISIDMFSALGSGWKMLEMAWLIDADTEQILQASDFEYAMDSSRWAPMGHELACVDTDVPDTQSALEVRYLRECSIVMPSDASSARLFRARLKESLDMHWRVYEVWLRGVWSLEWTST</sequence>
<feature type="region of interest" description="Disordered" evidence="1">
    <location>
        <begin position="1"/>
        <end position="24"/>
    </location>
</feature>
<proteinExistence type="predicted"/>
<dbReference type="InParanoid" id="F8PQ19"/>
<evidence type="ECO:0000313" key="3">
    <source>
        <dbReference type="Proteomes" id="UP000008063"/>
    </source>
</evidence>
<dbReference type="EMBL" id="GL945477">
    <property type="protein sequence ID" value="EGO01484.1"/>
    <property type="molecule type" value="Genomic_DNA"/>
</dbReference>
<feature type="compositionally biased region" description="Polar residues" evidence="1">
    <location>
        <begin position="1"/>
        <end position="11"/>
    </location>
</feature>
<dbReference type="STRING" id="936435.F8PQ19"/>
<gene>
    <name evidence="2" type="ORF">SERLA73DRAFT_176783</name>
</gene>
<dbReference type="AlphaFoldDB" id="F8PQ19"/>
<name>F8PQ19_SERL3</name>